<keyword evidence="4" id="KW-0226">DNA condensation</keyword>
<dbReference type="Pfam" id="PF16869">
    <property type="entry name" value="CNDH2_M"/>
    <property type="match status" value="1"/>
</dbReference>
<evidence type="ECO:0000313" key="12">
    <source>
        <dbReference type="Proteomes" id="UP000886520"/>
    </source>
</evidence>
<evidence type="ECO:0000256" key="3">
    <source>
        <dbReference type="ARBA" id="ARBA00016903"/>
    </source>
</evidence>
<evidence type="ECO:0000259" key="10">
    <source>
        <dbReference type="Pfam" id="PF16869"/>
    </source>
</evidence>
<evidence type="ECO:0000256" key="7">
    <source>
        <dbReference type="SAM" id="MobiDB-lite"/>
    </source>
</evidence>
<dbReference type="InterPro" id="IPR009378">
    <property type="entry name" value="H2_N"/>
</dbReference>
<dbReference type="InterPro" id="IPR031719">
    <property type="entry name" value="H2_M"/>
</dbReference>
<evidence type="ECO:0000256" key="1">
    <source>
        <dbReference type="ARBA" id="ARBA00004123"/>
    </source>
</evidence>
<evidence type="ECO:0000259" key="9">
    <source>
        <dbReference type="Pfam" id="PF16858"/>
    </source>
</evidence>
<dbReference type="EMBL" id="JABFUD020000023">
    <property type="protein sequence ID" value="KAI5061341.1"/>
    <property type="molecule type" value="Genomic_DNA"/>
</dbReference>
<feature type="domain" description="Condensin II complex subunit H2 middle" evidence="10">
    <location>
        <begin position="145"/>
        <end position="267"/>
    </location>
</feature>
<accession>A0A9D4U4A2</accession>
<comment type="subcellular location">
    <subcellularLocation>
        <location evidence="1">Nucleus</location>
    </subcellularLocation>
</comment>
<dbReference type="GO" id="GO:0003682">
    <property type="term" value="F:chromatin binding"/>
    <property type="evidence" value="ECO:0007669"/>
    <property type="project" value="TreeGrafter"/>
</dbReference>
<dbReference type="Proteomes" id="UP000886520">
    <property type="component" value="Chromosome 23"/>
</dbReference>
<dbReference type="AlphaFoldDB" id="A0A9D4U4A2"/>
<dbReference type="GO" id="GO:0005634">
    <property type="term" value="C:nucleus"/>
    <property type="evidence" value="ECO:0007669"/>
    <property type="project" value="UniProtKB-SubCell"/>
</dbReference>
<evidence type="ECO:0000259" key="8">
    <source>
        <dbReference type="Pfam" id="PF06278"/>
    </source>
</evidence>
<evidence type="ECO:0000256" key="4">
    <source>
        <dbReference type="ARBA" id="ARBA00023067"/>
    </source>
</evidence>
<evidence type="ECO:0000256" key="5">
    <source>
        <dbReference type="ARBA" id="ARBA00023242"/>
    </source>
</evidence>
<feature type="compositionally biased region" description="Basic and acidic residues" evidence="7">
    <location>
        <begin position="397"/>
        <end position="414"/>
    </location>
</feature>
<reference evidence="11" key="1">
    <citation type="submission" date="2021-01" db="EMBL/GenBank/DDBJ databases">
        <title>Adiantum capillus-veneris genome.</title>
        <authorList>
            <person name="Fang Y."/>
            <person name="Liao Q."/>
        </authorList>
    </citation>
    <scope>NUCLEOTIDE SEQUENCE</scope>
    <source>
        <strain evidence="11">H3</strain>
        <tissue evidence="11">Leaf</tissue>
    </source>
</reference>
<evidence type="ECO:0000256" key="2">
    <source>
        <dbReference type="ARBA" id="ARBA00007844"/>
    </source>
</evidence>
<feature type="compositionally biased region" description="Acidic residues" evidence="7">
    <location>
        <begin position="263"/>
        <end position="273"/>
    </location>
</feature>
<organism evidence="11 12">
    <name type="scientific">Adiantum capillus-veneris</name>
    <name type="common">Maidenhair fern</name>
    <dbReference type="NCBI Taxonomy" id="13818"/>
    <lineage>
        <taxon>Eukaryota</taxon>
        <taxon>Viridiplantae</taxon>
        <taxon>Streptophyta</taxon>
        <taxon>Embryophyta</taxon>
        <taxon>Tracheophyta</taxon>
        <taxon>Polypodiopsida</taxon>
        <taxon>Polypodiidae</taxon>
        <taxon>Polypodiales</taxon>
        <taxon>Pteridineae</taxon>
        <taxon>Pteridaceae</taxon>
        <taxon>Vittarioideae</taxon>
        <taxon>Adiantum</taxon>
    </lineage>
</organism>
<dbReference type="PANTHER" id="PTHR14324:SF3">
    <property type="entry name" value="CONDENSIN-2 COMPLEX SUBUNIT H2"/>
    <property type="match status" value="1"/>
</dbReference>
<comment type="similarity">
    <text evidence="2">Belongs to the CND2 H2 (condensin-2 subunit 2) family.</text>
</comment>
<sequence length="714" mass="79647">MEKDEEPRYVHLLQPNRDLAANWAVDVARELESYLAGLSLVSIPDEEGHESFNFAEAALLIQGSIQIYSRKVEYLYALVLQALDFIANKKQAQRESSSIQENGKDADIIEDQEEDFLNLDDVPEETNIDIVDEQKESSCITPAVRPPACLLVVEGENVDIPGDAGELASYQISISSLHRDFLLLDPCDAKFVDEYWREKAQSQVTRDSDYPGNTPGQRNPTIVQTPGCNYQHANQDAGPSGTAQRSPRPPEAFNFDTGADDWHNDDEENDAWVDNDAGAAQDIDGNGGPQHTNQGCDRSNQGEEVPDPWAPLNPHESGTLPVVPYRRGRPNKRRKAKKLRETLLEPAVSELGRVWQALESLEREAWRAKQSEEPPPYEKLRSSFIAKRTPLIGSEWSFDRSDKDSDNEDSRSDDEGLEEPATYHPDAVEDFGSQDPSQQTSHVTEHLDAINVETELNEVSNLEELCQAQLDAVLKKHAESEKLTELANRVVSWNKKIEKHLAIQEAHPPFDIHAYGERILDRLSLEDHGDEGPSDVQKPFTDIVAGLEKHEVARTFAALLQLVNNGNVALMKGSESNLPECFTAEHPFAVKLLSCRKPHEEMLHYRAPSSRRKKSSARKKGKGVPLLADDGDENLAIHLNFGEGQASFMAMSPRPFLAIGKSRRLSGGIGRSEVEREVMESFSIASPTAKSNTPEGKRRRRRQSLKAVQVRLAG</sequence>
<protein>
    <recommendedName>
        <fullName evidence="3">Condensin-2 complex subunit H2</fullName>
    </recommendedName>
    <alternativeName>
        <fullName evidence="6">Non-SMC condensin II complex subunit H2</fullName>
    </alternativeName>
</protein>
<dbReference type="InterPro" id="IPR031739">
    <property type="entry name" value="Ncaph2"/>
</dbReference>
<feature type="domain" description="Condensin II complex subunit H2 N-terminal" evidence="8">
    <location>
        <begin position="8"/>
        <end position="123"/>
    </location>
</feature>
<dbReference type="GO" id="GO:0000796">
    <property type="term" value="C:condensin complex"/>
    <property type="evidence" value="ECO:0007669"/>
    <property type="project" value="TreeGrafter"/>
</dbReference>
<feature type="compositionally biased region" description="Basic residues" evidence="7">
    <location>
        <begin position="609"/>
        <end position="622"/>
    </location>
</feature>
<proteinExistence type="inferred from homology"/>
<evidence type="ECO:0000313" key="11">
    <source>
        <dbReference type="EMBL" id="KAI5061341.1"/>
    </source>
</evidence>
<dbReference type="GO" id="GO:0051306">
    <property type="term" value="P:mitotic sister chromatid separation"/>
    <property type="evidence" value="ECO:0007669"/>
    <property type="project" value="TreeGrafter"/>
</dbReference>
<dbReference type="OrthoDB" id="10038475at2759"/>
<dbReference type="PANTHER" id="PTHR14324">
    <property type="entry name" value="CONDENSIN-2 COMPLEX SUBUNIT H2"/>
    <property type="match status" value="1"/>
</dbReference>
<keyword evidence="12" id="KW-1185">Reference proteome</keyword>
<feature type="compositionally biased region" description="Basic residues" evidence="7">
    <location>
        <begin position="326"/>
        <end position="337"/>
    </location>
</feature>
<feature type="compositionally biased region" description="Polar residues" evidence="7">
    <location>
        <begin position="683"/>
        <end position="694"/>
    </location>
</feature>
<feature type="compositionally biased region" description="Polar residues" evidence="7">
    <location>
        <begin position="214"/>
        <end position="234"/>
    </location>
</feature>
<dbReference type="InterPro" id="IPR031737">
    <property type="entry name" value="CNDH2_C"/>
</dbReference>
<feature type="region of interest" description="Disordered" evidence="7">
    <location>
        <begin position="202"/>
        <end position="337"/>
    </location>
</feature>
<feature type="region of interest" description="Disordered" evidence="7">
    <location>
        <begin position="395"/>
        <end position="443"/>
    </location>
</feature>
<name>A0A9D4U4A2_ADICA</name>
<keyword evidence="5" id="KW-0539">Nucleus</keyword>
<feature type="compositionally biased region" description="Polar residues" evidence="7">
    <location>
        <begin position="289"/>
        <end position="299"/>
    </location>
</feature>
<feature type="domain" description="Condensin-2 complex subunit H2 C-terminal" evidence="9">
    <location>
        <begin position="462"/>
        <end position="602"/>
    </location>
</feature>
<dbReference type="Pfam" id="PF16858">
    <property type="entry name" value="CNDH2_C"/>
    <property type="match status" value="1"/>
</dbReference>
<gene>
    <name evidence="11" type="ORF">GOP47_0023846</name>
</gene>
<evidence type="ECO:0000256" key="6">
    <source>
        <dbReference type="ARBA" id="ARBA00030479"/>
    </source>
</evidence>
<feature type="region of interest" description="Disordered" evidence="7">
    <location>
        <begin position="606"/>
        <end position="625"/>
    </location>
</feature>
<dbReference type="GO" id="GO:0010032">
    <property type="term" value="P:meiotic chromosome condensation"/>
    <property type="evidence" value="ECO:0007669"/>
    <property type="project" value="TreeGrafter"/>
</dbReference>
<dbReference type="Pfam" id="PF06278">
    <property type="entry name" value="CNDH2_N"/>
    <property type="match status" value="1"/>
</dbReference>
<feature type="region of interest" description="Disordered" evidence="7">
    <location>
        <begin position="682"/>
        <end position="714"/>
    </location>
</feature>
<comment type="caution">
    <text evidence="11">The sequence shown here is derived from an EMBL/GenBank/DDBJ whole genome shotgun (WGS) entry which is preliminary data.</text>
</comment>